<reference evidence="2 3" key="1">
    <citation type="submission" date="2019-03" db="EMBL/GenBank/DDBJ databases">
        <title>Genomic Encyclopedia of Type Strains, Phase IV (KMG-IV): sequencing the most valuable type-strain genomes for metagenomic binning, comparative biology and taxonomic classification.</title>
        <authorList>
            <person name="Goeker M."/>
        </authorList>
    </citation>
    <scope>NUCLEOTIDE SEQUENCE [LARGE SCALE GENOMIC DNA]</scope>
    <source>
        <strain evidence="2 3">DSM 100309</strain>
    </source>
</reference>
<dbReference type="OrthoDB" id="5405523at2"/>
<evidence type="ECO:0000313" key="2">
    <source>
        <dbReference type="EMBL" id="TCV85211.1"/>
    </source>
</evidence>
<sequence length="181" mass="20739">MFGLKQELQKSVVGVSKHQGFSLFELMVISVLISILAIVLINRLLYYQELAEKADMEYKATELQSGLRLRMAKLLIEGRAQEYSKLALENPFDWVENKPGNYVGQFKNANPKQLPAGSWYYDLTRHTLVYLVRNGNHFQSGIAGEKQVRYQVKLIRNPPGVGVDQPFASIKLVLIESYQWF</sequence>
<comment type="caution">
    <text evidence="2">The sequence shown here is derived from an EMBL/GenBank/DDBJ whole genome shotgun (WGS) entry which is preliminary data.</text>
</comment>
<protein>
    <submittedName>
        <fullName evidence="2">General secretion pathway protein G</fullName>
    </submittedName>
</protein>
<proteinExistence type="predicted"/>
<keyword evidence="1" id="KW-0472">Membrane</keyword>
<organism evidence="2 3">
    <name type="scientific">Sulfurirhabdus autotrophica</name>
    <dbReference type="NCBI Taxonomy" id="1706046"/>
    <lineage>
        <taxon>Bacteria</taxon>
        <taxon>Pseudomonadati</taxon>
        <taxon>Pseudomonadota</taxon>
        <taxon>Betaproteobacteria</taxon>
        <taxon>Nitrosomonadales</taxon>
        <taxon>Sulfuricellaceae</taxon>
        <taxon>Sulfurirhabdus</taxon>
    </lineage>
</organism>
<keyword evidence="1" id="KW-0812">Transmembrane</keyword>
<feature type="transmembrane region" description="Helical" evidence="1">
    <location>
        <begin position="20"/>
        <end position="41"/>
    </location>
</feature>
<dbReference type="AlphaFoldDB" id="A0A4R3Y1P4"/>
<name>A0A4R3Y1P4_9PROT</name>
<dbReference type="InterPro" id="IPR012902">
    <property type="entry name" value="N_methyl_site"/>
</dbReference>
<keyword evidence="3" id="KW-1185">Reference proteome</keyword>
<evidence type="ECO:0000256" key="1">
    <source>
        <dbReference type="SAM" id="Phobius"/>
    </source>
</evidence>
<accession>A0A4R3Y1P4</accession>
<dbReference type="Pfam" id="PF07963">
    <property type="entry name" value="N_methyl"/>
    <property type="match status" value="1"/>
</dbReference>
<evidence type="ECO:0000313" key="3">
    <source>
        <dbReference type="Proteomes" id="UP000295367"/>
    </source>
</evidence>
<dbReference type="Proteomes" id="UP000295367">
    <property type="component" value="Unassembled WGS sequence"/>
</dbReference>
<keyword evidence="1" id="KW-1133">Transmembrane helix</keyword>
<dbReference type="EMBL" id="SMCO01000010">
    <property type="protein sequence ID" value="TCV85211.1"/>
    <property type="molecule type" value="Genomic_DNA"/>
</dbReference>
<dbReference type="RefSeq" id="WP_124945373.1">
    <property type="nucleotide sequence ID" value="NZ_BHVT01000010.1"/>
</dbReference>
<gene>
    <name evidence="2" type="ORF">EDC63_110100</name>
</gene>